<evidence type="ECO:0000259" key="1">
    <source>
        <dbReference type="Pfam" id="PF00144"/>
    </source>
</evidence>
<keyword evidence="3" id="KW-1185">Reference proteome</keyword>
<organism evidence="2 3">
    <name type="scientific">Aplosporella prunicola CBS 121167</name>
    <dbReference type="NCBI Taxonomy" id="1176127"/>
    <lineage>
        <taxon>Eukaryota</taxon>
        <taxon>Fungi</taxon>
        <taxon>Dikarya</taxon>
        <taxon>Ascomycota</taxon>
        <taxon>Pezizomycotina</taxon>
        <taxon>Dothideomycetes</taxon>
        <taxon>Dothideomycetes incertae sedis</taxon>
        <taxon>Botryosphaeriales</taxon>
        <taxon>Aplosporellaceae</taxon>
        <taxon>Aplosporella</taxon>
    </lineage>
</organism>
<feature type="domain" description="Beta-lactamase-related" evidence="1">
    <location>
        <begin position="14"/>
        <end position="393"/>
    </location>
</feature>
<dbReference type="GeneID" id="54304010"/>
<dbReference type="InterPro" id="IPR001466">
    <property type="entry name" value="Beta-lactam-related"/>
</dbReference>
<dbReference type="Pfam" id="PF00144">
    <property type="entry name" value="Beta-lactamase"/>
    <property type="match status" value="1"/>
</dbReference>
<protein>
    <recommendedName>
        <fullName evidence="1">Beta-lactamase-related domain-containing protein</fullName>
    </recommendedName>
</protein>
<evidence type="ECO:0000313" key="3">
    <source>
        <dbReference type="Proteomes" id="UP000799438"/>
    </source>
</evidence>
<dbReference type="PANTHER" id="PTHR43283:SF3">
    <property type="entry name" value="BETA-LACTAMASE FAMILY PROTEIN (AFU_ORTHOLOGUE AFUA_5G07500)"/>
    <property type="match status" value="1"/>
</dbReference>
<reference evidence="2" key="1">
    <citation type="journal article" date="2020" name="Stud. Mycol.">
        <title>101 Dothideomycetes genomes: a test case for predicting lifestyles and emergence of pathogens.</title>
        <authorList>
            <person name="Haridas S."/>
            <person name="Albert R."/>
            <person name="Binder M."/>
            <person name="Bloem J."/>
            <person name="Labutti K."/>
            <person name="Salamov A."/>
            <person name="Andreopoulos B."/>
            <person name="Baker S."/>
            <person name="Barry K."/>
            <person name="Bills G."/>
            <person name="Bluhm B."/>
            <person name="Cannon C."/>
            <person name="Castanera R."/>
            <person name="Culley D."/>
            <person name="Daum C."/>
            <person name="Ezra D."/>
            <person name="Gonzalez J."/>
            <person name="Henrissat B."/>
            <person name="Kuo A."/>
            <person name="Liang C."/>
            <person name="Lipzen A."/>
            <person name="Lutzoni F."/>
            <person name="Magnuson J."/>
            <person name="Mondo S."/>
            <person name="Nolan M."/>
            <person name="Ohm R."/>
            <person name="Pangilinan J."/>
            <person name="Park H.-J."/>
            <person name="Ramirez L."/>
            <person name="Alfaro M."/>
            <person name="Sun H."/>
            <person name="Tritt A."/>
            <person name="Yoshinaga Y."/>
            <person name="Zwiers L.-H."/>
            <person name="Turgeon B."/>
            <person name="Goodwin S."/>
            <person name="Spatafora J."/>
            <person name="Crous P."/>
            <person name="Grigoriev I."/>
        </authorList>
    </citation>
    <scope>NUCLEOTIDE SEQUENCE</scope>
    <source>
        <strain evidence="2">CBS 121167</strain>
    </source>
</reference>
<proteinExistence type="predicted"/>
<dbReference type="InterPro" id="IPR012338">
    <property type="entry name" value="Beta-lactam/transpept-like"/>
</dbReference>
<dbReference type="Proteomes" id="UP000799438">
    <property type="component" value="Unassembled WGS sequence"/>
</dbReference>
<gene>
    <name evidence="2" type="ORF">K452DRAFT_362486</name>
</gene>
<name>A0A6A6AZV2_9PEZI</name>
<dbReference type="EMBL" id="ML995519">
    <property type="protein sequence ID" value="KAF2136495.1"/>
    <property type="molecule type" value="Genomic_DNA"/>
</dbReference>
<accession>A0A6A6AZV2</accession>
<dbReference type="Gene3D" id="3.40.710.10">
    <property type="entry name" value="DD-peptidase/beta-lactamase superfamily"/>
    <property type="match status" value="1"/>
</dbReference>
<sequence length="425" mass="45634">MSKIGAPFQQKVEASLDQLTTEHGIPGAVFMAVDRRGAVLASHSSGTIGKNQSTPMSADDTVFWIASCTKLITGIACMQLVEQGKISLDDADALYAVLPELRAKKVLAQDGKTLVDKEREITLLMLLNHTAGFGYSFFNKRLNEYARPVGLDEFSGDARDVLDAPLVNQPGERWEYGTSIDWAGLAVERLSGQNLDAYFTQHIFQPLGIENIRFFPTDTMRRNLAYLHQATPDGAIHERDHLLRRSVSASTAGERAQVMCAGGAGCFASAAEYAQVLAAVLNDGVSGKTGARILAAETVARMFGNTLPEWPDFGRVPTETQKPDLSSSFAEQYAQAGSPPQGWGITFLLSNLDGKGHAWRGRCAGNWSGVSNVYYWLDREKGVAGVTAAQVLPFGNAAVQGAAERCERAVYAGLGLGGAVVEGAE</sequence>
<evidence type="ECO:0000313" key="2">
    <source>
        <dbReference type="EMBL" id="KAF2136495.1"/>
    </source>
</evidence>
<dbReference type="InterPro" id="IPR050789">
    <property type="entry name" value="Diverse_Enzym_Activities"/>
</dbReference>
<dbReference type="PANTHER" id="PTHR43283">
    <property type="entry name" value="BETA-LACTAMASE-RELATED"/>
    <property type="match status" value="1"/>
</dbReference>
<dbReference type="SUPFAM" id="SSF56601">
    <property type="entry name" value="beta-lactamase/transpeptidase-like"/>
    <property type="match status" value="1"/>
</dbReference>
<dbReference type="OrthoDB" id="428260at2759"/>
<dbReference type="AlphaFoldDB" id="A0A6A6AZV2"/>
<dbReference type="RefSeq" id="XP_033392213.1">
    <property type="nucleotide sequence ID" value="XM_033546504.1"/>
</dbReference>